<evidence type="ECO:0000256" key="2">
    <source>
        <dbReference type="SAM" id="SignalP"/>
    </source>
</evidence>
<feature type="chain" id="PRO_5010889669" evidence="2">
    <location>
        <begin position="27"/>
        <end position="430"/>
    </location>
</feature>
<dbReference type="AlphaFoldDB" id="A0A1X6NCF3"/>
<feature type="region of interest" description="Disordered" evidence="1">
    <location>
        <begin position="260"/>
        <end position="303"/>
    </location>
</feature>
<keyword evidence="2" id="KW-0732">Signal</keyword>
<accession>A0A1X6NCF3</accession>
<proteinExistence type="predicted"/>
<feature type="compositionally biased region" description="Low complexity" evidence="1">
    <location>
        <begin position="287"/>
        <end position="299"/>
    </location>
</feature>
<keyword evidence="4" id="KW-1185">Reference proteome</keyword>
<evidence type="ECO:0000256" key="1">
    <source>
        <dbReference type="SAM" id="MobiDB-lite"/>
    </source>
</evidence>
<reference evidence="3 4" key="1">
    <citation type="submission" date="2017-04" db="EMBL/GenBank/DDBJ databases">
        <title>Genome Sequence of the Model Brown-Rot Fungus Postia placenta SB12.</title>
        <authorList>
            <consortium name="DOE Joint Genome Institute"/>
            <person name="Gaskell J."/>
            <person name="Kersten P."/>
            <person name="Larrondo L.F."/>
            <person name="Canessa P."/>
            <person name="Martinez D."/>
            <person name="Hibbett D."/>
            <person name="Schmoll M."/>
            <person name="Kubicek C.P."/>
            <person name="Martinez A.T."/>
            <person name="Yadav J."/>
            <person name="Master E."/>
            <person name="Magnuson J.K."/>
            <person name="James T."/>
            <person name="Yaver D."/>
            <person name="Berka R."/>
            <person name="Labutti K."/>
            <person name="Lipzen A."/>
            <person name="Aerts A."/>
            <person name="Barry K."/>
            <person name="Henrissat B."/>
            <person name="Blanchette R."/>
            <person name="Grigoriev I."/>
            <person name="Cullen D."/>
        </authorList>
    </citation>
    <scope>NUCLEOTIDE SEQUENCE [LARGE SCALE GENOMIC DNA]</scope>
    <source>
        <strain evidence="3 4">MAD-698-R-SB12</strain>
    </source>
</reference>
<sequence length="430" mass="44168">MSPAWAGLLALVLALALALLSTMILAASPSIGSPPADFGSGSGSAVTVRAMTDCSGSVPSLFWRWDCLGTRCRGSQRLWQRETLFQAAPSATHVRTTPRARSASASPVGVAAGCDGNNASNPSSRCGQIVLPVMTLGLSIAVTAALEPEPDTNGFPDNDDTGTSGNGDNTVWAYRSMRGTPLLPAVMRPALAPTDPMMRLRPGATLLWRFQRTPLTAAQRASTCQTRRKTTTPLVILPTGPPTSLALSTYTHAAAGNVSSDETASANSGGVGADSGPVSATSGRQNASDAAADGTGSSDDAGKATRWNSALARATIRRWPLKRGQRCFWKMALPIRTAAMMPAQVRSQAAASQALSLVPPTQLPVPTAAPLATAALRQRGTNNRALCIGFICVTLNVGSETSGSSASDSVPALGGSPIQTVLATEASMSA</sequence>
<gene>
    <name evidence="3" type="ORF">POSPLADRAFT_1132404</name>
</gene>
<feature type="region of interest" description="Disordered" evidence="1">
    <location>
        <begin position="148"/>
        <end position="167"/>
    </location>
</feature>
<dbReference type="EMBL" id="KZ110592">
    <property type="protein sequence ID" value="OSX66291.1"/>
    <property type="molecule type" value="Genomic_DNA"/>
</dbReference>
<organism evidence="3 4">
    <name type="scientific">Postia placenta MAD-698-R-SB12</name>
    <dbReference type="NCBI Taxonomy" id="670580"/>
    <lineage>
        <taxon>Eukaryota</taxon>
        <taxon>Fungi</taxon>
        <taxon>Dikarya</taxon>
        <taxon>Basidiomycota</taxon>
        <taxon>Agaricomycotina</taxon>
        <taxon>Agaricomycetes</taxon>
        <taxon>Polyporales</taxon>
        <taxon>Adustoporiaceae</taxon>
        <taxon>Rhodonia</taxon>
    </lineage>
</organism>
<name>A0A1X6NCF3_9APHY</name>
<dbReference type="RefSeq" id="XP_024343085.1">
    <property type="nucleotide sequence ID" value="XM_024484208.1"/>
</dbReference>
<dbReference type="GeneID" id="36329157"/>
<protein>
    <submittedName>
        <fullName evidence="3">Uncharacterized protein</fullName>
    </submittedName>
</protein>
<feature type="signal peptide" evidence="2">
    <location>
        <begin position="1"/>
        <end position="26"/>
    </location>
</feature>
<dbReference type="Proteomes" id="UP000194127">
    <property type="component" value="Unassembled WGS sequence"/>
</dbReference>
<evidence type="ECO:0000313" key="4">
    <source>
        <dbReference type="Proteomes" id="UP000194127"/>
    </source>
</evidence>
<dbReference type="OrthoDB" id="10341021at2759"/>
<evidence type="ECO:0000313" key="3">
    <source>
        <dbReference type="EMBL" id="OSX66291.1"/>
    </source>
</evidence>